<dbReference type="Pfam" id="PF01103">
    <property type="entry name" value="Omp85"/>
    <property type="match status" value="1"/>
</dbReference>
<keyword evidence="2" id="KW-0472">Membrane</keyword>
<feature type="signal peptide" evidence="3">
    <location>
        <begin position="1"/>
        <end position="18"/>
    </location>
</feature>
<accession>A0ABP9S1V0</accession>
<evidence type="ECO:0000256" key="3">
    <source>
        <dbReference type="SAM" id="SignalP"/>
    </source>
</evidence>
<dbReference type="Gene3D" id="2.40.160.50">
    <property type="entry name" value="membrane protein fhac: a member of the omp85/tpsb transporter family"/>
    <property type="match status" value="1"/>
</dbReference>
<evidence type="ECO:0000256" key="1">
    <source>
        <dbReference type="ARBA" id="ARBA00004370"/>
    </source>
</evidence>
<evidence type="ECO:0000313" key="5">
    <source>
        <dbReference type="EMBL" id="GAA5190348.1"/>
    </source>
</evidence>
<sequence length="397" mass="44142">MHKVLLTATALLSMPLQAQEPVEELAGAAPSQQGEEAPGMFTRLSAKMETLLENLGADGGFDPNEGMDWSVLPGPFYTPEMELGIGVSAVGLYVVDPEDQVSQISSLTINGFASINGALGAQILSQTFWREDKYRLFIDMEVVDAPEVFYGSGITAGRNEANRIDFDRRGYRLHPQFFARVFPSTYFGIGLEFGQDEADDLELVQPILSSASIPFPESSTTTAITAHVLFDSRDFILNPSEGRLLQADIAIYDTALGGDSDFDKLNLDYRDYWQLGPGILAWQVAAELNRGAVPWDKLAMLGGSQRLRGYESGRYRDRQMLLSQVEYRHHLAGRHGLVYWFGVGTLAEEARDLGREKWLHSLGFGYRFEVKQRVNLRLDMAFGNGDSGFYFSVNEAF</sequence>
<feature type="chain" id="PRO_5047123162" evidence="3">
    <location>
        <begin position="19"/>
        <end position="397"/>
    </location>
</feature>
<dbReference type="InterPro" id="IPR000184">
    <property type="entry name" value="Bac_surfAg_D15"/>
</dbReference>
<proteinExistence type="predicted"/>
<feature type="domain" description="Bacterial surface antigen (D15)" evidence="4">
    <location>
        <begin position="180"/>
        <end position="397"/>
    </location>
</feature>
<comment type="subcellular location">
    <subcellularLocation>
        <location evidence="1">Membrane</location>
    </subcellularLocation>
</comment>
<evidence type="ECO:0000256" key="2">
    <source>
        <dbReference type="ARBA" id="ARBA00023136"/>
    </source>
</evidence>
<comment type="caution">
    <text evidence="5">The sequence shown here is derived from an EMBL/GenBank/DDBJ whole genome shotgun (WGS) entry which is preliminary data.</text>
</comment>
<gene>
    <name evidence="5" type="ORF">GCM10025772_14760</name>
</gene>
<reference evidence="6" key="1">
    <citation type="journal article" date="2019" name="Int. J. Syst. Evol. Microbiol.">
        <title>The Global Catalogue of Microorganisms (GCM) 10K type strain sequencing project: providing services to taxonomists for standard genome sequencing and annotation.</title>
        <authorList>
            <consortium name="The Broad Institute Genomics Platform"/>
            <consortium name="The Broad Institute Genome Sequencing Center for Infectious Disease"/>
            <person name="Wu L."/>
            <person name="Ma J."/>
        </authorList>
    </citation>
    <scope>NUCLEOTIDE SEQUENCE [LARGE SCALE GENOMIC DNA]</scope>
    <source>
        <strain evidence="6">JCM 18720</strain>
    </source>
</reference>
<organism evidence="5 6">
    <name type="scientific">Ferrimonas gelatinilytica</name>
    <dbReference type="NCBI Taxonomy" id="1255257"/>
    <lineage>
        <taxon>Bacteria</taxon>
        <taxon>Pseudomonadati</taxon>
        <taxon>Pseudomonadota</taxon>
        <taxon>Gammaproteobacteria</taxon>
        <taxon>Alteromonadales</taxon>
        <taxon>Ferrimonadaceae</taxon>
        <taxon>Ferrimonas</taxon>
    </lineage>
</organism>
<protein>
    <submittedName>
        <fullName evidence="5">BamA/TamA family outer membrane protein</fullName>
    </submittedName>
</protein>
<name>A0ABP9S1V0_9GAMM</name>
<dbReference type="Proteomes" id="UP001501600">
    <property type="component" value="Unassembled WGS sequence"/>
</dbReference>
<keyword evidence="6" id="KW-1185">Reference proteome</keyword>
<evidence type="ECO:0000313" key="6">
    <source>
        <dbReference type="Proteomes" id="UP001501600"/>
    </source>
</evidence>
<keyword evidence="3" id="KW-0732">Signal</keyword>
<dbReference type="EMBL" id="BAABLF010000008">
    <property type="protein sequence ID" value="GAA5190348.1"/>
    <property type="molecule type" value="Genomic_DNA"/>
</dbReference>
<dbReference type="RefSeq" id="WP_345316409.1">
    <property type="nucleotide sequence ID" value="NZ_BAABLF010000008.1"/>
</dbReference>
<evidence type="ECO:0000259" key="4">
    <source>
        <dbReference type="Pfam" id="PF01103"/>
    </source>
</evidence>